<feature type="transmembrane region" description="Helical" evidence="6">
    <location>
        <begin position="180"/>
        <end position="197"/>
    </location>
</feature>
<evidence type="ECO:0000256" key="4">
    <source>
        <dbReference type="ARBA" id="ARBA00022989"/>
    </source>
</evidence>
<keyword evidence="3 6" id="KW-0812">Transmembrane</keyword>
<dbReference type="GO" id="GO:0015205">
    <property type="term" value="F:nucleobase transmembrane transporter activity"/>
    <property type="evidence" value="ECO:0007669"/>
    <property type="project" value="TreeGrafter"/>
</dbReference>
<feature type="transmembrane region" description="Helical" evidence="6">
    <location>
        <begin position="402"/>
        <end position="427"/>
    </location>
</feature>
<feature type="transmembrane region" description="Helical" evidence="6">
    <location>
        <begin position="247"/>
        <end position="267"/>
    </location>
</feature>
<keyword evidence="5 6" id="KW-0472">Membrane</keyword>
<dbReference type="GO" id="GO:0005886">
    <property type="term" value="C:plasma membrane"/>
    <property type="evidence" value="ECO:0007669"/>
    <property type="project" value="TreeGrafter"/>
</dbReference>
<feature type="transmembrane region" description="Helical" evidence="6">
    <location>
        <begin position="104"/>
        <end position="119"/>
    </location>
</feature>
<dbReference type="Gene3D" id="1.10.4160.10">
    <property type="entry name" value="Hydantoin permease"/>
    <property type="match status" value="1"/>
</dbReference>
<evidence type="ECO:0000313" key="8">
    <source>
        <dbReference type="Proteomes" id="UP000094236"/>
    </source>
</evidence>
<proteinExistence type="inferred from homology"/>
<feature type="transmembrane region" description="Helical" evidence="6">
    <location>
        <begin position="448"/>
        <end position="472"/>
    </location>
</feature>
<feature type="transmembrane region" description="Helical" evidence="6">
    <location>
        <begin position="77"/>
        <end position="98"/>
    </location>
</feature>
<organism evidence="7 8">
    <name type="scientific">Pachysolen tannophilus NRRL Y-2460</name>
    <dbReference type="NCBI Taxonomy" id="669874"/>
    <lineage>
        <taxon>Eukaryota</taxon>
        <taxon>Fungi</taxon>
        <taxon>Dikarya</taxon>
        <taxon>Ascomycota</taxon>
        <taxon>Saccharomycotina</taxon>
        <taxon>Pichiomycetes</taxon>
        <taxon>Pachysolenaceae</taxon>
        <taxon>Pachysolen</taxon>
    </lineage>
</organism>
<keyword evidence="4 6" id="KW-1133">Transmembrane helix</keyword>
<evidence type="ECO:0000256" key="5">
    <source>
        <dbReference type="ARBA" id="ARBA00023136"/>
    </source>
</evidence>
<dbReference type="OrthoDB" id="2018619at2759"/>
<evidence type="ECO:0008006" key="9">
    <source>
        <dbReference type="Google" id="ProtNLM"/>
    </source>
</evidence>
<feature type="transmembrane region" description="Helical" evidence="6">
    <location>
        <begin position="287"/>
        <end position="308"/>
    </location>
</feature>
<comment type="subcellular location">
    <subcellularLocation>
        <location evidence="1">Membrane</location>
        <topology evidence="1">Multi-pass membrane protein</topology>
    </subcellularLocation>
</comment>
<keyword evidence="8" id="KW-1185">Reference proteome</keyword>
<dbReference type="Pfam" id="PF02133">
    <property type="entry name" value="Transp_cyt_pur"/>
    <property type="match status" value="1"/>
</dbReference>
<comment type="similarity">
    <text evidence="2">Belongs to the purine-cytosine permease (2.A.39) family.</text>
</comment>
<feature type="transmembrane region" description="Helical" evidence="6">
    <location>
        <begin position="379"/>
        <end position="396"/>
    </location>
</feature>
<evidence type="ECO:0000256" key="3">
    <source>
        <dbReference type="ARBA" id="ARBA00022692"/>
    </source>
</evidence>
<feature type="transmembrane region" description="Helical" evidence="6">
    <location>
        <begin position="204"/>
        <end position="224"/>
    </location>
</feature>
<protein>
    <recommendedName>
        <fullName evidence="9">Uracil permease</fullName>
    </recommendedName>
</protein>
<reference evidence="8" key="1">
    <citation type="submission" date="2016-05" db="EMBL/GenBank/DDBJ databases">
        <title>Comparative genomics of biotechnologically important yeasts.</title>
        <authorList>
            <consortium name="DOE Joint Genome Institute"/>
            <person name="Riley R."/>
            <person name="Haridas S."/>
            <person name="Wolfe K.H."/>
            <person name="Lopes M.R."/>
            <person name="Hittinger C.T."/>
            <person name="Goker M."/>
            <person name="Salamov A."/>
            <person name="Wisecaver J."/>
            <person name="Long T.M."/>
            <person name="Aerts A.L."/>
            <person name="Barry K."/>
            <person name="Choi C."/>
            <person name="Clum A."/>
            <person name="Coughlan A.Y."/>
            <person name="Deshpande S."/>
            <person name="Douglass A.P."/>
            <person name="Hanson S.J."/>
            <person name="Klenk H.-P."/>
            <person name="Labutti K."/>
            <person name="Lapidus A."/>
            <person name="Lindquist E."/>
            <person name="Lipzen A."/>
            <person name="Meier-Kolthoff J.P."/>
            <person name="Ohm R.A."/>
            <person name="Otillar R.P."/>
            <person name="Pangilinan J."/>
            <person name="Peng Y."/>
            <person name="Rokas A."/>
            <person name="Rosa C.A."/>
            <person name="Scheuner C."/>
            <person name="Sibirny A.A."/>
            <person name="Slot J.C."/>
            <person name="Stielow J.B."/>
            <person name="Sun H."/>
            <person name="Kurtzman C.P."/>
            <person name="Blackwell M."/>
            <person name="Grigoriev I.V."/>
            <person name="Jeffries T.W."/>
        </authorList>
    </citation>
    <scope>NUCLEOTIDE SEQUENCE [LARGE SCALE GENOMIC DNA]</scope>
    <source>
        <strain evidence="8">NRRL Y-2460</strain>
    </source>
</reference>
<dbReference type="EMBL" id="KV454012">
    <property type="protein sequence ID" value="ODV97464.1"/>
    <property type="molecule type" value="Genomic_DNA"/>
</dbReference>
<dbReference type="AlphaFoldDB" id="A0A1E4U0F4"/>
<name>A0A1E4U0F4_PACTA</name>
<gene>
    <name evidence="7" type="ORF">PACTADRAFT_49185</name>
</gene>
<sequence length="562" mass="61259">MTISWELLKKKLEVPKDEQSFYDNDKLTNRDLIPIPPERRTWTPLGYFSYWIVEGVSISGWTTGSTIVAYGLSVRQALGCTVAAGIIYGFMAVIMGWIGSHHHIGFTVISRFCWGVGGFKGKFPAFYFPVIIRLCTGIVWVGVQAYYGGQAVRVVIAAMNPSYATWDTFDDKNGITSADFVGLMIYMILFIPCIMIPPEKIQTFFRITFVLVFGAMFGILGWAIKTAGGAGAMLTEHSSTLTTKAEVAWAVVMSIFSVVGTAGTGILGQSDWARYSTTKRGPAPAQFIGAPIAVVYSSLIGCLVTSAVNDIVGETVWNPLNVLSAIQSYENNSKAARAGVFFGGLAFVGQQLAINLLLNSVSTGMDLAGLCPKYLNMRRASLIVAVVGLLCWPWKLQANATAVIILGNGWGCFCSGLTGIIIAKYFFIYKRKILLQDLYVGNSSSIYWFWHGFDWRAAVAWIMGTAFTLPGLVAEADGKDWGAWNKIFKMSYPWGIIVSATTLIVLELIFPGFTIQPDTKVDEVYTEDGVAISKLDSDTGLSDDIEGSGSVEKISITIDSKK</sequence>
<dbReference type="Proteomes" id="UP000094236">
    <property type="component" value="Unassembled WGS sequence"/>
</dbReference>
<dbReference type="PANTHER" id="PTHR30618">
    <property type="entry name" value="NCS1 FAMILY PURINE/PYRIMIDINE TRANSPORTER"/>
    <property type="match status" value="1"/>
</dbReference>
<feature type="transmembrane region" description="Helical" evidence="6">
    <location>
        <begin position="48"/>
        <end position="70"/>
    </location>
</feature>
<accession>A0A1E4U0F4</accession>
<evidence type="ECO:0000256" key="1">
    <source>
        <dbReference type="ARBA" id="ARBA00004141"/>
    </source>
</evidence>
<evidence type="ECO:0000313" key="7">
    <source>
        <dbReference type="EMBL" id="ODV97464.1"/>
    </source>
</evidence>
<evidence type="ECO:0000256" key="2">
    <source>
        <dbReference type="ARBA" id="ARBA00008974"/>
    </source>
</evidence>
<dbReference type="PANTHER" id="PTHR30618:SF15">
    <property type="entry name" value="NICOTINAMIDE RIBOSIDE TRANSPORTER 1-RELATED"/>
    <property type="match status" value="1"/>
</dbReference>
<feature type="transmembrane region" description="Helical" evidence="6">
    <location>
        <begin position="492"/>
        <end position="510"/>
    </location>
</feature>
<feature type="transmembrane region" description="Helical" evidence="6">
    <location>
        <begin position="338"/>
        <end position="358"/>
    </location>
</feature>
<dbReference type="InterPro" id="IPR001248">
    <property type="entry name" value="Pur-cyt_permease"/>
</dbReference>
<dbReference type="InterPro" id="IPR045225">
    <property type="entry name" value="Uracil/uridine/allantoin_perm"/>
</dbReference>
<evidence type="ECO:0000256" key="6">
    <source>
        <dbReference type="SAM" id="Phobius"/>
    </source>
</evidence>